<proteinExistence type="predicted"/>
<dbReference type="HOGENOM" id="CLU_2890453_0_0_1"/>
<reference evidence="1" key="1">
    <citation type="journal article" date="2011" name="PLoS Biol.">
        <title>Gene gain and loss during evolution of obligate parasitism in the white rust pathogen of Arabidopsis thaliana.</title>
        <authorList>
            <person name="Kemen E."/>
            <person name="Gardiner A."/>
            <person name="Schultz-Larsen T."/>
            <person name="Kemen A.C."/>
            <person name="Balmuth A.L."/>
            <person name="Robert-Seilaniantz A."/>
            <person name="Bailey K."/>
            <person name="Holub E."/>
            <person name="Studholme D.J."/>
            <person name="Maclean D."/>
            <person name="Jones J.D."/>
        </authorList>
    </citation>
    <scope>NUCLEOTIDE SEQUENCE</scope>
</reference>
<organism evidence="1">
    <name type="scientific">Albugo laibachii Nc14</name>
    <dbReference type="NCBI Taxonomy" id="890382"/>
    <lineage>
        <taxon>Eukaryota</taxon>
        <taxon>Sar</taxon>
        <taxon>Stramenopiles</taxon>
        <taxon>Oomycota</taxon>
        <taxon>Peronosporomycetes</taxon>
        <taxon>Albuginales</taxon>
        <taxon>Albuginaceae</taxon>
        <taxon>Albugo</taxon>
    </lineage>
</organism>
<dbReference type="AlphaFoldDB" id="F0X2V8"/>
<accession>F0X2V8</accession>
<reference evidence="1" key="2">
    <citation type="submission" date="2011-02" db="EMBL/GenBank/DDBJ databases">
        <authorList>
            <person name="MacLean D."/>
        </authorList>
    </citation>
    <scope>NUCLEOTIDE SEQUENCE</scope>
</reference>
<evidence type="ECO:0000313" key="1">
    <source>
        <dbReference type="EMBL" id="CCA28283.1"/>
    </source>
</evidence>
<name>F0X2V8_9STRA</name>
<dbReference type="EMBL" id="FR825258">
    <property type="protein sequence ID" value="CCA28283.1"/>
    <property type="molecule type" value="Genomic_DNA"/>
</dbReference>
<gene>
    <name evidence="1" type="primary">AlNc14C1959G13117</name>
    <name evidence="1" type="ORF">ALNC14_144270</name>
</gene>
<sequence>MPCDMEDDIPKGVSSFLRRRLNYTMRMDGRNAAQRLVKISSLISMRRGKHTGSCVLVVTLALM</sequence>
<protein>
    <submittedName>
        <fullName evidence="1">AlNc14C1959G13117 protein</fullName>
    </submittedName>
</protein>